<name>A0ABX0NJN5_9BURK</name>
<organism evidence="1 2">
    <name type="scientific">Massilia frigida</name>
    <dbReference type="NCBI Taxonomy" id="2609281"/>
    <lineage>
        <taxon>Bacteria</taxon>
        <taxon>Pseudomonadati</taxon>
        <taxon>Pseudomonadota</taxon>
        <taxon>Betaproteobacteria</taxon>
        <taxon>Burkholderiales</taxon>
        <taxon>Oxalobacteraceae</taxon>
        <taxon>Telluria group</taxon>
        <taxon>Massilia</taxon>
    </lineage>
</organism>
<dbReference type="RefSeq" id="WP_167093712.1">
    <property type="nucleotide sequence ID" value="NZ_WHJG01000060.1"/>
</dbReference>
<comment type="caution">
    <text evidence="1">The sequence shown here is derived from an EMBL/GenBank/DDBJ whole genome shotgun (WGS) entry which is preliminary data.</text>
</comment>
<reference evidence="1 2" key="1">
    <citation type="submission" date="2019-10" db="EMBL/GenBank/DDBJ databases">
        <title>Taxonomy of Antarctic Massilia spp.: description of Massilia rubra sp. nov., Massilia aquatica sp. nov., Massilia mucilaginosa sp. nov., Massilia frigida sp. nov. isolated from streams, lakes and regoliths.</title>
        <authorList>
            <person name="Holochova P."/>
            <person name="Sedlacek I."/>
            <person name="Kralova S."/>
            <person name="Maslanova I."/>
            <person name="Busse H.-J."/>
            <person name="Stankova E."/>
            <person name="Vrbovska V."/>
            <person name="Kovarovic V."/>
            <person name="Bartak M."/>
            <person name="Svec P."/>
            <person name="Pantucek R."/>
        </authorList>
    </citation>
    <scope>NUCLEOTIDE SEQUENCE [LARGE SCALE GENOMIC DNA]</scope>
    <source>
        <strain evidence="1 2">CCM 8695</strain>
    </source>
</reference>
<accession>A0ABX0NJN5</accession>
<protein>
    <submittedName>
        <fullName evidence="1">Uncharacterized protein</fullName>
    </submittedName>
</protein>
<dbReference type="Proteomes" id="UP000621455">
    <property type="component" value="Unassembled WGS sequence"/>
</dbReference>
<keyword evidence="2" id="KW-1185">Reference proteome</keyword>
<sequence>MKKGIGPESHRRDIPLAGIDCYSPQCHPALSRRLKSRSASNRTTLTGSDSITLSSSVLAFFALACPNSKPYARYEASCGGKDKLDALSHTLGQARFVRLVQGFYPDQLKSIVLGLSALDQPQVGNRTLLTLE</sequence>
<evidence type="ECO:0000313" key="1">
    <source>
        <dbReference type="EMBL" id="NHZ83738.1"/>
    </source>
</evidence>
<proteinExistence type="predicted"/>
<dbReference type="EMBL" id="WHJG01000060">
    <property type="protein sequence ID" value="NHZ83738.1"/>
    <property type="molecule type" value="Genomic_DNA"/>
</dbReference>
<evidence type="ECO:0000313" key="2">
    <source>
        <dbReference type="Proteomes" id="UP000621455"/>
    </source>
</evidence>
<gene>
    <name evidence="1" type="ORF">F2P44_31385</name>
</gene>